<dbReference type="Proteomes" id="UP000276834">
    <property type="component" value="Unassembled WGS sequence"/>
</dbReference>
<accession>A0A3L8SN74</accession>
<gene>
    <name evidence="1" type="ORF">DV515_00006137</name>
</gene>
<reference evidence="1 2" key="1">
    <citation type="journal article" date="2018" name="Proc. R. Soc. B">
        <title>A non-coding region near Follistatin controls head colour polymorphism in the Gouldian finch.</title>
        <authorList>
            <person name="Toomey M.B."/>
            <person name="Marques C.I."/>
            <person name="Andrade P."/>
            <person name="Araujo P.M."/>
            <person name="Sabatino S."/>
            <person name="Gazda M.A."/>
            <person name="Afonso S."/>
            <person name="Lopes R.J."/>
            <person name="Corbo J.C."/>
            <person name="Carneiro M."/>
        </authorList>
    </citation>
    <scope>NUCLEOTIDE SEQUENCE [LARGE SCALE GENOMIC DNA]</scope>
    <source>
        <strain evidence="1">Red01</strain>
        <tissue evidence="1">Muscle</tissue>
    </source>
</reference>
<proteinExistence type="predicted"/>
<protein>
    <submittedName>
        <fullName evidence="1">Uncharacterized protein</fullName>
    </submittedName>
</protein>
<dbReference type="EMBL" id="QUSF01000014">
    <property type="protein sequence ID" value="RLW04105.1"/>
    <property type="molecule type" value="Genomic_DNA"/>
</dbReference>
<feature type="non-terminal residue" evidence="1">
    <location>
        <position position="1"/>
    </location>
</feature>
<dbReference type="AlphaFoldDB" id="A0A3L8SN74"/>
<organism evidence="1 2">
    <name type="scientific">Chloebia gouldiae</name>
    <name type="common">Gouldian finch</name>
    <name type="synonym">Erythrura gouldiae</name>
    <dbReference type="NCBI Taxonomy" id="44316"/>
    <lineage>
        <taxon>Eukaryota</taxon>
        <taxon>Metazoa</taxon>
        <taxon>Chordata</taxon>
        <taxon>Craniata</taxon>
        <taxon>Vertebrata</taxon>
        <taxon>Euteleostomi</taxon>
        <taxon>Archelosauria</taxon>
        <taxon>Archosauria</taxon>
        <taxon>Dinosauria</taxon>
        <taxon>Saurischia</taxon>
        <taxon>Theropoda</taxon>
        <taxon>Coelurosauria</taxon>
        <taxon>Aves</taxon>
        <taxon>Neognathae</taxon>
        <taxon>Neoaves</taxon>
        <taxon>Telluraves</taxon>
        <taxon>Australaves</taxon>
        <taxon>Passeriformes</taxon>
        <taxon>Passeroidea</taxon>
        <taxon>Passeridae</taxon>
        <taxon>Chloebia</taxon>
    </lineage>
</organism>
<comment type="caution">
    <text evidence="1">The sequence shown here is derived from an EMBL/GenBank/DDBJ whole genome shotgun (WGS) entry which is preliminary data.</text>
</comment>
<evidence type="ECO:0000313" key="2">
    <source>
        <dbReference type="Proteomes" id="UP000276834"/>
    </source>
</evidence>
<evidence type="ECO:0000313" key="1">
    <source>
        <dbReference type="EMBL" id="RLW04105.1"/>
    </source>
</evidence>
<sequence length="157" mass="17634">ARAAGSAALRAAAAPRPAARGRWAGEAPRVRICLERWRRGRSARSRCRRCVNSRVWAGITSGPRWRSGKVTQSCGERFGRAPGRQSVENGAIVNPIKFLVLVCLKKDQANDSTINYEQKYCEYAQTAYEFNRVKSFSIKRDYLGSLGKSFSRKTAYR</sequence>
<feature type="non-terminal residue" evidence="1">
    <location>
        <position position="157"/>
    </location>
</feature>
<name>A0A3L8SN74_CHLGU</name>
<keyword evidence="2" id="KW-1185">Reference proteome</keyword>